<protein>
    <recommendedName>
        <fullName evidence="3">Cell envelope-related transcriptional attenuator domain-containing protein</fullName>
    </recommendedName>
</protein>
<evidence type="ECO:0000256" key="1">
    <source>
        <dbReference type="ARBA" id="ARBA00006068"/>
    </source>
</evidence>
<comment type="caution">
    <text evidence="4">The sequence shown here is derived from an EMBL/GenBank/DDBJ whole genome shotgun (WGS) entry which is preliminary data.</text>
</comment>
<name>A0A1F5HVI4_9BACT</name>
<accession>A0A1F5HVI4</accession>
<proteinExistence type="inferred from homology"/>
<keyword evidence="2" id="KW-1133">Transmembrane helix</keyword>
<dbReference type="PANTHER" id="PTHR33392:SF6">
    <property type="entry name" value="POLYISOPRENYL-TEICHOIC ACID--PEPTIDOGLYCAN TEICHOIC ACID TRANSFERASE TAGU"/>
    <property type="match status" value="1"/>
</dbReference>
<organism evidence="4 5">
    <name type="scientific">Candidatus Curtissbacteria bacterium RIFCSPLOWO2_01_FULL_42_26</name>
    <dbReference type="NCBI Taxonomy" id="1797729"/>
    <lineage>
        <taxon>Bacteria</taxon>
        <taxon>Candidatus Curtissiibacteriota</taxon>
    </lineage>
</organism>
<dbReference type="STRING" id="1797729.A3A60_03660"/>
<evidence type="ECO:0000313" key="5">
    <source>
        <dbReference type="Proteomes" id="UP000179227"/>
    </source>
</evidence>
<evidence type="ECO:0000256" key="2">
    <source>
        <dbReference type="SAM" id="Phobius"/>
    </source>
</evidence>
<feature type="transmembrane region" description="Helical" evidence="2">
    <location>
        <begin position="20"/>
        <end position="40"/>
    </location>
</feature>
<gene>
    <name evidence="4" type="ORF">A3A60_03660</name>
</gene>
<dbReference type="Pfam" id="PF03816">
    <property type="entry name" value="LytR_cpsA_psr"/>
    <property type="match status" value="1"/>
</dbReference>
<dbReference type="AlphaFoldDB" id="A0A1F5HVI4"/>
<evidence type="ECO:0000313" key="4">
    <source>
        <dbReference type="EMBL" id="OGE08184.1"/>
    </source>
</evidence>
<dbReference type="InterPro" id="IPR004474">
    <property type="entry name" value="LytR_CpsA_psr"/>
</dbReference>
<evidence type="ECO:0000259" key="3">
    <source>
        <dbReference type="Pfam" id="PF03816"/>
    </source>
</evidence>
<keyword evidence="2" id="KW-0812">Transmembrane</keyword>
<dbReference type="Proteomes" id="UP000179227">
    <property type="component" value="Unassembled WGS sequence"/>
</dbReference>
<dbReference type="Gene3D" id="3.40.630.190">
    <property type="entry name" value="LCP protein"/>
    <property type="match status" value="1"/>
</dbReference>
<dbReference type="PANTHER" id="PTHR33392">
    <property type="entry name" value="POLYISOPRENYL-TEICHOIC ACID--PEPTIDOGLYCAN TEICHOIC ACID TRANSFERASE TAGU"/>
    <property type="match status" value="1"/>
</dbReference>
<dbReference type="InterPro" id="IPR050922">
    <property type="entry name" value="LytR/CpsA/Psr_CW_biosynth"/>
</dbReference>
<reference evidence="4 5" key="1">
    <citation type="journal article" date="2016" name="Nat. Commun.">
        <title>Thousands of microbial genomes shed light on interconnected biogeochemical processes in an aquifer system.</title>
        <authorList>
            <person name="Anantharaman K."/>
            <person name="Brown C.T."/>
            <person name="Hug L.A."/>
            <person name="Sharon I."/>
            <person name="Castelle C.J."/>
            <person name="Probst A.J."/>
            <person name="Thomas B.C."/>
            <person name="Singh A."/>
            <person name="Wilkins M.J."/>
            <person name="Karaoz U."/>
            <person name="Brodie E.L."/>
            <person name="Williams K.H."/>
            <person name="Hubbard S.S."/>
            <person name="Banfield J.F."/>
        </authorList>
    </citation>
    <scope>NUCLEOTIDE SEQUENCE [LARGE SCALE GENOMIC DNA]</scope>
</reference>
<feature type="domain" description="Cell envelope-related transcriptional attenuator" evidence="3">
    <location>
        <begin position="87"/>
        <end position="286"/>
    </location>
</feature>
<sequence length="384" mass="42087">MRDLSKVPSAHKQKKKYPFLKIFILSFLFVAVLFGIVKFFNLDKNLLKGPRTVVKLITNSGLESDNNRINVLLLGTGGPGHDGPDLSDTMILASVDEDGKDVALVSIPRDLWAPPVNAKINAAYAYGQGKDGKGLDLVRETVSSLLGVPVHYTLRVDFDGFIKAVDLVGGVDIEIDNSFTDTHYPVTGKEDDLCGLTLEKQEINGVTQNVVKTASGSAIPLSQINDKNDPFICRYETLNFAKGQMHLDGATTLKFVRSRYGTNNEGSDFARSARQEKIILAVRQKVFSSQTLTDPKIIASLIETFGASIDTDIVDEDVPLFAKLAQKIDASTIRRVVLDTGRDESQLITGDPQNYGGQYVLAPKGSWEDLGSYIQGEIFKLEEK</sequence>
<keyword evidence="2" id="KW-0472">Membrane</keyword>
<dbReference type="EMBL" id="MFBS01000041">
    <property type="protein sequence ID" value="OGE08184.1"/>
    <property type="molecule type" value="Genomic_DNA"/>
</dbReference>
<comment type="similarity">
    <text evidence="1">Belongs to the LytR/CpsA/Psr (LCP) family.</text>
</comment>